<keyword evidence="2" id="KW-0762">Sugar transport</keyword>
<dbReference type="Gene3D" id="3.40.190.10">
    <property type="entry name" value="Periplasmic binding protein-like II"/>
    <property type="match status" value="1"/>
</dbReference>
<dbReference type="InterPro" id="IPR006311">
    <property type="entry name" value="TAT_signal"/>
</dbReference>
<proteinExistence type="predicted"/>
<dbReference type="PANTHER" id="PTHR43649:SF12">
    <property type="entry name" value="DIACETYLCHITOBIOSE BINDING PROTEIN DASA"/>
    <property type="match status" value="1"/>
</dbReference>
<comment type="caution">
    <text evidence="2">The sequence shown here is derived from an EMBL/GenBank/DDBJ whole genome shotgun (WGS) entry which is preliminary data.</text>
</comment>
<sequence>MVVRTVRTTRRGFIRGAAALATTAAGAFAMNGCGRSATDVSAVSLPRITAKYDGPVVELRFWNGLTGGDGPFMRKLISQFSEQHPNIQIQMYALPWATFYQKFPAAVVSGLAPDFGLMQNFQVATNAARQVIVPLDDLAAEVGLTETDYNDVVWKSGVFKGRRYSIPLDVWPDSLFFNRTVLESAGLDPDSPPRDADDYLAALEALHEKGIAGHWLGSVDQSSGRSFDSLLWQNGGTHYTPDGDRALFNSDEGVAALQWQVDRIRAGHSPASVAGGDANVAFKNGQNAFLWGGPGALINDLNTVKTLDWGVVPLPRIATHAAAFSGSHQLVIMRQRHFDANRLAAAATFIRWLSDNSIGWAEAGPVPARLDVQASARFKKLTAQASVAAGIPDIHFYPLVPGIAEVQTNVLYQAVSQALQLRSTPAQALDLAAEQANALLAENRLKYEGKA</sequence>
<reference evidence="2" key="1">
    <citation type="submission" date="2020-10" db="EMBL/GenBank/DDBJ databases">
        <title>Sequencing the genomes of 1000 actinobacteria strains.</title>
        <authorList>
            <person name="Klenk H.-P."/>
        </authorList>
    </citation>
    <scope>NUCLEOTIDE SEQUENCE</scope>
    <source>
        <strain evidence="2">DSM 45354</strain>
    </source>
</reference>
<organism evidence="2 3">
    <name type="scientific">Actinopolymorpha pittospori</name>
    <dbReference type="NCBI Taxonomy" id="648752"/>
    <lineage>
        <taxon>Bacteria</taxon>
        <taxon>Bacillati</taxon>
        <taxon>Actinomycetota</taxon>
        <taxon>Actinomycetes</taxon>
        <taxon>Propionibacteriales</taxon>
        <taxon>Actinopolymorphaceae</taxon>
        <taxon>Actinopolymorpha</taxon>
    </lineage>
</organism>
<protein>
    <submittedName>
        <fullName evidence="2">Multiple sugar transport system substrate-binding protein</fullName>
    </submittedName>
</protein>
<dbReference type="Pfam" id="PF01547">
    <property type="entry name" value="SBP_bac_1"/>
    <property type="match status" value="1"/>
</dbReference>
<evidence type="ECO:0000313" key="2">
    <source>
        <dbReference type="EMBL" id="MBE1609190.1"/>
    </source>
</evidence>
<dbReference type="PANTHER" id="PTHR43649">
    <property type="entry name" value="ARABINOSE-BINDING PROTEIN-RELATED"/>
    <property type="match status" value="1"/>
</dbReference>
<keyword evidence="2" id="KW-0813">Transport</keyword>
<dbReference type="RefSeq" id="WP_192752808.1">
    <property type="nucleotide sequence ID" value="NZ_BAABJL010000142.1"/>
</dbReference>
<keyword evidence="3" id="KW-1185">Reference proteome</keyword>
<name>A0A927N639_9ACTN</name>
<feature type="chain" id="PRO_5037343444" evidence="1">
    <location>
        <begin position="30"/>
        <end position="451"/>
    </location>
</feature>
<feature type="signal peptide" evidence="1">
    <location>
        <begin position="1"/>
        <end position="29"/>
    </location>
</feature>
<dbReference type="PROSITE" id="PS51318">
    <property type="entry name" value="TAT"/>
    <property type="match status" value="1"/>
</dbReference>
<dbReference type="EMBL" id="JADBEM010000001">
    <property type="protein sequence ID" value="MBE1609190.1"/>
    <property type="molecule type" value="Genomic_DNA"/>
</dbReference>
<dbReference type="Proteomes" id="UP000638648">
    <property type="component" value="Unassembled WGS sequence"/>
</dbReference>
<dbReference type="InterPro" id="IPR050490">
    <property type="entry name" value="Bact_solute-bd_prot1"/>
</dbReference>
<accession>A0A927N639</accession>
<keyword evidence="1" id="KW-0732">Signal</keyword>
<dbReference type="SUPFAM" id="SSF53850">
    <property type="entry name" value="Periplasmic binding protein-like II"/>
    <property type="match status" value="1"/>
</dbReference>
<dbReference type="CDD" id="cd14748">
    <property type="entry name" value="PBP2_UgpB"/>
    <property type="match status" value="1"/>
</dbReference>
<dbReference type="InterPro" id="IPR006059">
    <property type="entry name" value="SBP"/>
</dbReference>
<dbReference type="AlphaFoldDB" id="A0A927N639"/>
<gene>
    <name evidence="2" type="ORF">HEB94_006038</name>
</gene>
<evidence type="ECO:0000256" key="1">
    <source>
        <dbReference type="SAM" id="SignalP"/>
    </source>
</evidence>
<evidence type="ECO:0000313" key="3">
    <source>
        <dbReference type="Proteomes" id="UP000638648"/>
    </source>
</evidence>